<reference evidence="3 4" key="1">
    <citation type="submission" date="2024-11" db="EMBL/GenBank/DDBJ databases">
        <title>First Report of Moraxella oculi in Brazil in an Infectious Bovine Keratoconjunctivitis Outbreak.</title>
        <authorList>
            <person name="Carvalho C.V."/>
            <person name="Domingues R."/>
            <person name="Coutinho C."/>
            <person name="Honorio N.T.B.S."/>
            <person name="Faza D.R.L.R."/>
            <person name="Carvalho W.A."/>
            <person name="Machado A.B.F."/>
            <person name="Martins M.F."/>
            <person name="Gaspar E.B."/>
        </authorList>
    </citation>
    <scope>NUCLEOTIDE SEQUENCE [LARGE SCALE GENOMIC DNA]</scope>
    <source>
        <strain evidence="3 4">2117LE</strain>
    </source>
</reference>
<keyword evidence="4" id="KW-1185">Reference proteome</keyword>
<gene>
    <name evidence="3" type="ORF">ACJHVH_05815</name>
</gene>
<evidence type="ECO:0000256" key="1">
    <source>
        <dbReference type="SAM" id="Coils"/>
    </source>
</evidence>
<feature type="coiled-coil region" evidence="1">
    <location>
        <begin position="188"/>
        <end position="215"/>
    </location>
</feature>
<keyword evidence="1" id="KW-0175">Coiled coil</keyword>
<comment type="caution">
    <text evidence="3">The sequence shown here is derived from an EMBL/GenBank/DDBJ whole genome shotgun (WGS) entry which is preliminary data.</text>
</comment>
<evidence type="ECO:0000313" key="4">
    <source>
        <dbReference type="Proteomes" id="UP001624684"/>
    </source>
</evidence>
<feature type="compositionally biased region" description="Polar residues" evidence="2">
    <location>
        <begin position="1"/>
        <end position="11"/>
    </location>
</feature>
<accession>A0ABW8U8V5</accession>
<protein>
    <submittedName>
        <fullName evidence="3">Uncharacterized protein</fullName>
    </submittedName>
</protein>
<dbReference type="EMBL" id="JBJJXE010000007">
    <property type="protein sequence ID" value="MFL1732509.1"/>
    <property type="molecule type" value="Genomic_DNA"/>
</dbReference>
<feature type="region of interest" description="Disordered" evidence="2">
    <location>
        <begin position="1"/>
        <end position="37"/>
    </location>
</feature>
<name>A0ABW8U8V5_9GAMM</name>
<evidence type="ECO:0000313" key="3">
    <source>
        <dbReference type="EMBL" id="MFL1732509.1"/>
    </source>
</evidence>
<dbReference type="Proteomes" id="UP001624684">
    <property type="component" value="Unassembled WGS sequence"/>
</dbReference>
<proteinExistence type="predicted"/>
<sequence>MADQNTQNLENLPQDFDENPSQKLNENLNNDDENTSKNEVEKLLNKNKELLDKLAKSKTDNKTLLAENEALKNIQSDFENYKQAEYLEAVLFNVLDVVPSSKDFVKFELEKMGYQVIFDKKSQKYCFTNKDNKLVNSNEIYDLKERFAHHVYGTRASGTGSGYTDPHYQAKALCEYKNGVFVGKPRIKAHAQALADFYQSEIDKAKSQIEHYSREIPALLATVDSLPNQVLSNDDKLQFGLK</sequence>
<evidence type="ECO:0000256" key="2">
    <source>
        <dbReference type="SAM" id="MobiDB-lite"/>
    </source>
</evidence>
<organism evidence="3 4">
    <name type="scientific">Moraxella oculi</name>
    <dbReference type="NCBI Taxonomy" id="2940516"/>
    <lineage>
        <taxon>Bacteria</taxon>
        <taxon>Pseudomonadati</taxon>
        <taxon>Pseudomonadota</taxon>
        <taxon>Gammaproteobacteria</taxon>
        <taxon>Moraxellales</taxon>
        <taxon>Moraxellaceae</taxon>
        <taxon>Moraxella</taxon>
    </lineage>
</organism>
<dbReference type="RefSeq" id="WP_407069101.1">
    <property type="nucleotide sequence ID" value="NZ_JBJJXE010000007.1"/>
</dbReference>